<name>A0A2S7KM66_9FLAO</name>
<sequence>MLVILLTVPFTWAQTTTEELPYSWRTNGVETVDPIVLPALDLDAIREEDRINDLDKSIPWRYGVERPLYVNMQTHGQWTELENGGRLWRVAIRSTGAQNVSINFDRFKLPKGSRLYFYNRERSDLSPTFTADTNRENQLFGSWFVYGQEIIVEYYQAKRQAENPILQIGSVIHGYRLSRLEALDFSERGLNDSGDCQYDVNCPIGADFDNKKDVLKKAVALLNLGNGYLCTATLLNNTASDKTPFLLTANHCLENSNPALWSVRFNWMSPNPICGESSASSDIQSNFTMSGSQLRASSELSDFALVELVNSIPEPWDVAFAGWDNRDLLPEFEIGIHHPKGDIMKVCRDDSGAVRETADGTEVWLIGGVSAGSGDGWEIGTTESGSSGSPLFDQDGRLIGQLFAGRSACEGNTNNKDIDVYGRFGVSWATGNTPESRLMDWLDPLDTGQPTTETLQNILSVQDFDLIGDLSIFPNPATNYLTVLNYRYPNLSYSLFNLLGQEVGSGSLSDSQNLIPLTDLSEGMYLLYLIDGDSGETQTKKIVVSR</sequence>
<keyword evidence="4" id="KW-1185">Reference proteome</keyword>
<dbReference type="AlphaFoldDB" id="A0A2S7KM66"/>
<organism evidence="3 4">
    <name type="scientific">Aureitalea marina</name>
    <dbReference type="NCBI Taxonomy" id="930804"/>
    <lineage>
        <taxon>Bacteria</taxon>
        <taxon>Pseudomonadati</taxon>
        <taxon>Bacteroidota</taxon>
        <taxon>Flavobacteriia</taxon>
        <taxon>Flavobacteriales</taxon>
        <taxon>Flavobacteriaceae</taxon>
        <taxon>Aureitalea</taxon>
    </lineage>
</organism>
<dbReference type="PANTHER" id="PTHR36234">
    <property type="entry name" value="LYSYL ENDOPEPTIDASE"/>
    <property type="match status" value="1"/>
</dbReference>
<accession>A0A2S7KM66</accession>
<evidence type="ECO:0000313" key="4">
    <source>
        <dbReference type="Proteomes" id="UP000239800"/>
    </source>
</evidence>
<dbReference type="NCBIfam" id="TIGR04183">
    <property type="entry name" value="Por_Secre_tail"/>
    <property type="match status" value="1"/>
</dbReference>
<dbReference type="InterPro" id="IPR043504">
    <property type="entry name" value="Peptidase_S1_PA_chymotrypsin"/>
</dbReference>
<feature type="domain" description="Secretion system C-terminal sorting" evidence="2">
    <location>
        <begin position="472"/>
        <end position="544"/>
    </location>
</feature>
<reference evidence="3 4" key="1">
    <citation type="submission" date="2016-11" db="EMBL/GenBank/DDBJ databases">
        <title>Trade-off between light-utilization and light-protection in marine flavobacteria.</title>
        <authorList>
            <person name="Kumagai Y."/>
        </authorList>
    </citation>
    <scope>NUCLEOTIDE SEQUENCE [LARGE SCALE GENOMIC DNA]</scope>
    <source>
        <strain evidence="3 4">NBRC 107741</strain>
    </source>
</reference>
<evidence type="ECO:0000313" key="3">
    <source>
        <dbReference type="EMBL" id="PQB03663.1"/>
    </source>
</evidence>
<evidence type="ECO:0000256" key="1">
    <source>
        <dbReference type="ARBA" id="ARBA00022729"/>
    </source>
</evidence>
<dbReference type="Pfam" id="PF18962">
    <property type="entry name" value="Por_Secre_tail"/>
    <property type="match status" value="1"/>
</dbReference>
<dbReference type="Gene3D" id="2.40.10.10">
    <property type="entry name" value="Trypsin-like serine proteases"/>
    <property type="match status" value="2"/>
</dbReference>
<dbReference type="InterPro" id="IPR009003">
    <property type="entry name" value="Peptidase_S1_PA"/>
</dbReference>
<dbReference type="PANTHER" id="PTHR36234:SF5">
    <property type="entry name" value="LYSYL ENDOPEPTIDASE"/>
    <property type="match status" value="1"/>
</dbReference>
<dbReference type="EMBL" id="MQUB01000001">
    <property type="protein sequence ID" value="PQB03663.1"/>
    <property type="molecule type" value="Genomic_DNA"/>
</dbReference>
<dbReference type="InterPro" id="IPR026444">
    <property type="entry name" value="Secre_tail"/>
</dbReference>
<dbReference type="SUPFAM" id="SSF50494">
    <property type="entry name" value="Trypsin-like serine proteases"/>
    <property type="match status" value="1"/>
</dbReference>
<proteinExistence type="predicted"/>
<protein>
    <recommendedName>
        <fullName evidence="2">Secretion system C-terminal sorting domain-containing protein</fullName>
    </recommendedName>
</protein>
<keyword evidence="1" id="KW-0732">Signal</keyword>
<evidence type="ECO:0000259" key="2">
    <source>
        <dbReference type="Pfam" id="PF18962"/>
    </source>
</evidence>
<gene>
    <name evidence="3" type="ORF">BST85_01165</name>
</gene>
<comment type="caution">
    <text evidence="3">The sequence shown here is derived from an EMBL/GenBank/DDBJ whole genome shotgun (WGS) entry which is preliminary data.</text>
</comment>
<dbReference type="Proteomes" id="UP000239800">
    <property type="component" value="Unassembled WGS sequence"/>
</dbReference>